<evidence type="ECO:0000313" key="2">
    <source>
        <dbReference type="EMBL" id="MDF4026102.1"/>
    </source>
</evidence>
<gene>
    <name evidence="2" type="ORF">P3W24_14095</name>
</gene>
<evidence type="ECO:0000256" key="1">
    <source>
        <dbReference type="SAM" id="MobiDB-lite"/>
    </source>
</evidence>
<dbReference type="Proteomes" id="UP001528850">
    <property type="component" value="Unassembled WGS sequence"/>
</dbReference>
<dbReference type="RefSeq" id="WP_320551577.1">
    <property type="nucleotide sequence ID" value="NZ_JAQLOK010000003.1"/>
</dbReference>
<accession>A0ABT6BDJ3</accession>
<proteinExistence type="predicted"/>
<organism evidence="2 3">
    <name type="scientific">Luteibacter sahnii</name>
    <dbReference type="NCBI Taxonomy" id="3021977"/>
    <lineage>
        <taxon>Bacteria</taxon>
        <taxon>Pseudomonadati</taxon>
        <taxon>Pseudomonadota</taxon>
        <taxon>Gammaproteobacteria</taxon>
        <taxon>Lysobacterales</taxon>
        <taxon>Rhodanobacteraceae</taxon>
        <taxon>Luteibacter</taxon>
    </lineage>
</organism>
<name>A0ABT6BDJ3_9GAMM</name>
<dbReference type="EMBL" id="JARJJS010000004">
    <property type="protein sequence ID" value="MDF4026102.1"/>
    <property type="molecule type" value="Genomic_DNA"/>
</dbReference>
<reference evidence="2 3" key="1">
    <citation type="journal article" date="2024" name="Curr. Microbiol.">
        <title>Luteibacter sahnii sp. nov., A Novel Yellow-Colored Xanthomonadin Pigment Producing Probiotic Bacterium from Healthy Rice Seed Microbiome.</title>
        <authorList>
            <person name="Jaiswal G."/>
            <person name="Rana R."/>
            <person name="Nayak P.K."/>
            <person name="Chouhan R."/>
            <person name="Gandhi S.G."/>
            <person name="Patel H.K."/>
            <person name="Patil P.B."/>
        </authorList>
    </citation>
    <scope>NUCLEOTIDE SEQUENCE [LARGE SCALE GENOMIC DNA]</scope>
    <source>
        <strain evidence="2 3">PPL201</strain>
    </source>
</reference>
<sequence>MKPAQRPPYIRTFRDALRPLFDHRDGRIDHRRDSSSGPRPTARWRSHPLDRTGSNLAQEWDTVELIADPTLGLTFDYARLGVHEGESSVGAYALGSLWLRWHKTAKTTWERAVEIRQAHDGETAGLMVFVIGRFTLLLDGAMLEEALSSAALFQYWVNDAWILIYNYVLEDGTGNHTVGSVGPLVDVKDNTVNFYALVEPTQPNDGSDILNAMRSYGYLPMQEGIGVVTNDRRLVLYTSGDGGTIDTQFGVIETGVKFVDIPTFKGDVKEYRENELKVFSSVADEHRREQGIP</sequence>
<comment type="caution">
    <text evidence="2">The sequence shown here is derived from an EMBL/GenBank/DDBJ whole genome shotgun (WGS) entry which is preliminary data.</text>
</comment>
<evidence type="ECO:0000313" key="3">
    <source>
        <dbReference type="Proteomes" id="UP001528850"/>
    </source>
</evidence>
<protein>
    <submittedName>
        <fullName evidence="2">Uncharacterized protein</fullName>
    </submittedName>
</protein>
<keyword evidence="3" id="KW-1185">Reference proteome</keyword>
<feature type="region of interest" description="Disordered" evidence="1">
    <location>
        <begin position="26"/>
        <end position="50"/>
    </location>
</feature>